<comment type="caution">
    <text evidence="12">The sequence shown here is derived from an EMBL/GenBank/DDBJ whole genome shotgun (WGS) entry which is preliminary data.</text>
</comment>
<dbReference type="Gene3D" id="3.90.79.10">
    <property type="entry name" value="Nucleoside Triphosphate Pyrophosphohydrolase"/>
    <property type="match status" value="1"/>
</dbReference>
<feature type="binding site" evidence="9">
    <location>
        <position position="100"/>
    </location>
    <ligand>
        <name>Mg(2+)</name>
        <dbReference type="ChEBI" id="CHEBI:18420"/>
        <label>2</label>
    </ligand>
</feature>
<dbReference type="PANTHER" id="PTHR11839">
    <property type="entry name" value="UDP/ADP-SUGAR PYROPHOSPHATASE"/>
    <property type="match status" value="1"/>
</dbReference>
<organism evidence="12 13">
    <name type="scientific">Lunatimonas lonarensis</name>
    <dbReference type="NCBI Taxonomy" id="1232681"/>
    <lineage>
        <taxon>Bacteria</taxon>
        <taxon>Pseudomonadati</taxon>
        <taxon>Bacteroidota</taxon>
        <taxon>Cytophagia</taxon>
        <taxon>Cytophagales</taxon>
        <taxon>Cyclobacteriaceae</taxon>
    </lineage>
</organism>
<dbReference type="GO" id="GO:0046872">
    <property type="term" value="F:metal ion binding"/>
    <property type="evidence" value="ECO:0007669"/>
    <property type="project" value="UniProtKB-KW"/>
</dbReference>
<dbReference type="GO" id="GO:0005829">
    <property type="term" value="C:cytosol"/>
    <property type="evidence" value="ECO:0007669"/>
    <property type="project" value="TreeGrafter"/>
</dbReference>
<comment type="similarity">
    <text evidence="3">Belongs to the Nudix hydrolase family. NudK subfamily.</text>
</comment>
<gene>
    <name evidence="12" type="ORF">ADIS_2703</name>
</gene>
<reference evidence="12 13" key="1">
    <citation type="submission" date="2013-02" db="EMBL/GenBank/DDBJ databases">
        <title>A novel strain isolated from Lonar lake, Maharashtra, India.</title>
        <authorList>
            <person name="Singh A."/>
        </authorList>
    </citation>
    <scope>NUCLEOTIDE SEQUENCE [LARGE SCALE GENOMIC DNA]</scope>
    <source>
        <strain evidence="12 13">AK24</strain>
    </source>
</reference>
<evidence type="ECO:0000313" key="13">
    <source>
        <dbReference type="Proteomes" id="UP000013909"/>
    </source>
</evidence>
<evidence type="ECO:0000256" key="7">
    <source>
        <dbReference type="ARBA" id="ARBA00032162"/>
    </source>
</evidence>
<dbReference type="GO" id="GO:0019693">
    <property type="term" value="P:ribose phosphate metabolic process"/>
    <property type="evidence" value="ECO:0007669"/>
    <property type="project" value="TreeGrafter"/>
</dbReference>
<dbReference type="PANTHER" id="PTHR11839:SF18">
    <property type="entry name" value="NUDIX HYDROLASE DOMAIN-CONTAINING PROTEIN"/>
    <property type="match status" value="1"/>
</dbReference>
<dbReference type="InterPro" id="IPR000086">
    <property type="entry name" value="NUDIX_hydrolase_dom"/>
</dbReference>
<feature type="domain" description="Nudix hydrolase" evidence="11">
    <location>
        <begin position="43"/>
        <end position="182"/>
    </location>
</feature>
<dbReference type="RefSeq" id="WP_010854838.1">
    <property type="nucleotide sequence ID" value="NZ_AQHR01000073.1"/>
</dbReference>
<keyword evidence="9" id="KW-0460">Magnesium</keyword>
<dbReference type="GO" id="GO:0016818">
    <property type="term" value="F:hydrolase activity, acting on acid anhydrides, in phosphorus-containing anhydrides"/>
    <property type="evidence" value="ECO:0007669"/>
    <property type="project" value="InterPro"/>
</dbReference>
<dbReference type="GO" id="GO:0006753">
    <property type="term" value="P:nucleoside phosphate metabolic process"/>
    <property type="evidence" value="ECO:0007669"/>
    <property type="project" value="TreeGrafter"/>
</dbReference>
<evidence type="ECO:0000256" key="9">
    <source>
        <dbReference type="PIRSR" id="PIRSR604385-2"/>
    </source>
</evidence>
<dbReference type="SUPFAM" id="SSF55811">
    <property type="entry name" value="Nudix"/>
    <property type="match status" value="1"/>
</dbReference>
<evidence type="ECO:0000256" key="8">
    <source>
        <dbReference type="ARBA" id="ARBA00032272"/>
    </source>
</evidence>
<name>R7ZRX2_9BACT</name>
<evidence type="ECO:0000256" key="6">
    <source>
        <dbReference type="ARBA" id="ARBA00022801"/>
    </source>
</evidence>
<dbReference type="NCBIfam" id="TIGR00052">
    <property type="entry name" value="nudix-type nucleoside diphosphatase, YffH/AdpP family"/>
    <property type="match status" value="1"/>
</dbReference>
<comment type="catalytic activity">
    <reaction evidence="1">
        <text>GDP-alpha-D-mannose + H2O = alpha-D-mannose 1-phosphate + GMP + 2 H(+)</text>
        <dbReference type="Rhea" id="RHEA:27978"/>
        <dbReference type="ChEBI" id="CHEBI:15377"/>
        <dbReference type="ChEBI" id="CHEBI:15378"/>
        <dbReference type="ChEBI" id="CHEBI:57527"/>
        <dbReference type="ChEBI" id="CHEBI:58115"/>
        <dbReference type="ChEBI" id="CHEBI:58409"/>
    </reaction>
</comment>
<dbReference type="Pfam" id="PF00293">
    <property type="entry name" value="NUDIX"/>
    <property type="match status" value="1"/>
</dbReference>
<feature type="binding site" evidence="9">
    <location>
        <position position="85"/>
    </location>
    <ligand>
        <name>Mg(2+)</name>
        <dbReference type="ChEBI" id="CHEBI:18420"/>
        <label>1</label>
    </ligand>
</feature>
<feature type="short sequence motif" description="Nudix box" evidence="10">
    <location>
        <begin position="86"/>
        <end position="107"/>
    </location>
</feature>
<evidence type="ECO:0000256" key="1">
    <source>
        <dbReference type="ARBA" id="ARBA00000847"/>
    </source>
</evidence>
<feature type="binding site" evidence="9">
    <location>
        <position position="153"/>
    </location>
    <ligand>
        <name>Mg(2+)</name>
        <dbReference type="ChEBI" id="CHEBI:18420"/>
        <label>1</label>
    </ligand>
</feature>
<proteinExistence type="inferred from homology"/>
<dbReference type="InterPro" id="IPR004385">
    <property type="entry name" value="NDP_pyrophosphatase"/>
</dbReference>
<dbReference type="Proteomes" id="UP000013909">
    <property type="component" value="Unassembled WGS sequence"/>
</dbReference>
<dbReference type="CDD" id="cd24157">
    <property type="entry name" value="NUDIX_GDPMK"/>
    <property type="match status" value="1"/>
</dbReference>
<evidence type="ECO:0000256" key="5">
    <source>
        <dbReference type="ARBA" id="ARBA00016377"/>
    </source>
</evidence>
<dbReference type="OrthoDB" id="1523642at2"/>
<evidence type="ECO:0000256" key="10">
    <source>
        <dbReference type="PIRSR" id="PIRSR604385-3"/>
    </source>
</evidence>
<dbReference type="InterPro" id="IPR015797">
    <property type="entry name" value="NUDIX_hydrolase-like_dom_sf"/>
</dbReference>
<dbReference type="PROSITE" id="PS51462">
    <property type="entry name" value="NUDIX"/>
    <property type="match status" value="1"/>
</dbReference>
<evidence type="ECO:0000256" key="2">
    <source>
        <dbReference type="ARBA" id="ARBA00001946"/>
    </source>
</evidence>
<accession>R7ZRX2</accession>
<sequence length="198" mass="22430">MNKRVKILKTEILSDAYYTLKKVSFSYRRSDGKVEMVSREVFERGNGAALLLYHEVKNTVILTKQFRVPAYLNGHESGFLIEVCAGMIDEGNPEETIKREAMEETGYQVSNVRKVFEAYSSPGAVTEKMHFFVASYEEHMKMEDGGGKDDEQEDIELLEVSIDEAMGMVYAGEIQDVKTILLLQHYALKLAGSPSPKW</sequence>
<keyword evidence="6" id="KW-0378">Hydrolase</keyword>
<dbReference type="AlphaFoldDB" id="R7ZRX2"/>
<evidence type="ECO:0000259" key="11">
    <source>
        <dbReference type="PROSITE" id="PS51462"/>
    </source>
</evidence>
<comment type="subunit">
    <text evidence="4">Homodimer.</text>
</comment>
<feature type="binding site" evidence="9">
    <location>
        <position position="104"/>
    </location>
    <ligand>
        <name>Mg(2+)</name>
        <dbReference type="ChEBI" id="CHEBI:18420"/>
        <label>2</label>
    </ligand>
</feature>
<evidence type="ECO:0000256" key="3">
    <source>
        <dbReference type="ARBA" id="ARBA00007275"/>
    </source>
</evidence>
<dbReference type="EMBL" id="AQHR01000073">
    <property type="protein sequence ID" value="EON76832.1"/>
    <property type="molecule type" value="Genomic_DNA"/>
</dbReference>
<dbReference type="PATRIC" id="fig|1288963.3.peg.2693"/>
<evidence type="ECO:0000313" key="12">
    <source>
        <dbReference type="EMBL" id="EON76832.1"/>
    </source>
</evidence>
<keyword evidence="9" id="KW-0479">Metal-binding</keyword>
<evidence type="ECO:0000256" key="4">
    <source>
        <dbReference type="ARBA" id="ARBA00011738"/>
    </source>
</evidence>
<dbReference type="STRING" id="1232681.ADIS_2703"/>
<comment type="cofactor">
    <cofactor evidence="2 9">
        <name>Mg(2+)</name>
        <dbReference type="ChEBI" id="CHEBI:18420"/>
    </cofactor>
</comment>
<protein>
    <recommendedName>
        <fullName evidence="5">GDP-mannose pyrophosphatase</fullName>
    </recommendedName>
    <alternativeName>
        <fullName evidence="7">GDP-mannose hydrolase</fullName>
    </alternativeName>
    <alternativeName>
        <fullName evidence="8">GDPMK</fullName>
    </alternativeName>
</protein>
<keyword evidence="13" id="KW-1185">Reference proteome</keyword>